<dbReference type="CDD" id="cd00821">
    <property type="entry name" value="PH"/>
    <property type="match status" value="1"/>
</dbReference>
<dbReference type="PANTHER" id="PTHR10037">
    <property type="entry name" value="VOLTAGE-GATED CATION CHANNEL CALCIUM AND SODIUM"/>
    <property type="match status" value="1"/>
</dbReference>
<dbReference type="Pfam" id="PF00169">
    <property type="entry name" value="PH"/>
    <property type="match status" value="1"/>
</dbReference>
<dbReference type="PANTHER" id="PTHR10037:SF62">
    <property type="entry name" value="SODIUM CHANNEL PROTEIN 60E"/>
    <property type="match status" value="1"/>
</dbReference>
<dbReference type="SUPFAM" id="SSF50729">
    <property type="entry name" value="PH domain-like"/>
    <property type="match status" value="1"/>
</dbReference>
<dbReference type="InterPro" id="IPR005821">
    <property type="entry name" value="Ion_trans_dom"/>
</dbReference>
<evidence type="ECO:0000256" key="1">
    <source>
        <dbReference type="ARBA" id="ARBA00004141"/>
    </source>
</evidence>
<dbReference type="InterPro" id="IPR043203">
    <property type="entry name" value="VGCC_Ca_Na"/>
</dbReference>
<dbReference type="SMART" id="SM00233">
    <property type="entry name" value="PH"/>
    <property type="match status" value="1"/>
</dbReference>
<evidence type="ECO:0000256" key="5">
    <source>
        <dbReference type="SAM" id="Phobius"/>
    </source>
</evidence>
<evidence type="ECO:0000256" key="3">
    <source>
        <dbReference type="ARBA" id="ARBA00022989"/>
    </source>
</evidence>
<dbReference type="Gene3D" id="1.20.120.350">
    <property type="entry name" value="Voltage-gated potassium channels. Chain C"/>
    <property type="match status" value="1"/>
</dbReference>
<dbReference type="Pfam" id="PF00520">
    <property type="entry name" value="Ion_trans"/>
    <property type="match status" value="1"/>
</dbReference>
<comment type="subcellular location">
    <subcellularLocation>
        <location evidence="1">Membrane</location>
        <topology evidence="1">Multi-pass membrane protein</topology>
    </subcellularLocation>
</comment>
<gene>
    <name evidence="7" type="ORF">GTHE00462_LOCUS40671</name>
</gene>
<sequence>MNAHVSAALVYGRRGSDVSSISRSRMSYFNAGGGESFEEIFTKSEEVKKQGQLLKLCAGGRNNWQARNAILTHSEFLLLKPDHSLIRDVIPVHEITSVKEVVDKARHGAKIADITRAFEKPSKNNIQRKISKLFQSSHVQKAPAPEEHEHHFVVTTIAGGLNNGKSFHIRAHNAHDVQSWVSILREESKIRIESLREKPETRLSKVRKFIRSVYDAYFFQLMTSIFILLNFVSNIVEAQLVPAADTQLAYVFGVIDFIFTVFFGVELLINLLSHWMRDFLKDSWNIFDLVVVSVSLISLLPQINIPLFNSLRVLRIFRAARLIRKLHSLRVLFNAIMGSILPVINSVLVLLVVIVIYAILAVDIYQNRDKRFENLHESLFTMYQVSTGDSWASDIARSLFYVCMQDGKAVGSPNPPGVPTGVCEVGTNEFDQGTLAFFFSYSTITGMILLNVVIAVLLDNFTRAAANEDQMIRSERAKELEDADEHHHSKLCIDPVLYELAQFESLEQLNKMILDLFQAINKDEKAELSFQDLQNGFRALGTDPQIHLSVDDFEFLTEEYQLCSAQKKVNYKMFVKIMKHQLENFSSRQITRALQEMGDPDCVEAANLVAMKLLLIENRKKMSRKIA</sequence>
<dbReference type="EMBL" id="HBKN01052103">
    <property type="protein sequence ID" value="CAE2342827.1"/>
    <property type="molecule type" value="Transcribed_RNA"/>
</dbReference>
<feature type="transmembrane region" description="Helical" evidence="5">
    <location>
        <begin position="289"/>
        <end position="311"/>
    </location>
</feature>
<dbReference type="Gene3D" id="1.10.287.70">
    <property type="match status" value="1"/>
</dbReference>
<dbReference type="InterPro" id="IPR027359">
    <property type="entry name" value="Volt_channel_dom_sf"/>
</dbReference>
<organism evidence="7">
    <name type="scientific">Guillardia theta</name>
    <name type="common">Cryptophyte</name>
    <name type="synonym">Cryptomonas phi</name>
    <dbReference type="NCBI Taxonomy" id="55529"/>
    <lineage>
        <taxon>Eukaryota</taxon>
        <taxon>Cryptophyceae</taxon>
        <taxon>Pyrenomonadales</taxon>
        <taxon>Geminigeraceae</taxon>
        <taxon>Guillardia</taxon>
    </lineage>
</organism>
<evidence type="ECO:0000256" key="2">
    <source>
        <dbReference type="ARBA" id="ARBA00022692"/>
    </source>
</evidence>
<dbReference type="InterPro" id="IPR001849">
    <property type="entry name" value="PH_domain"/>
</dbReference>
<evidence type="ECO:0000256" key="4">
    <source>
        <dbReference type="ARBA" id="ARBA00023136"/>
    </source>
</evidence>
<reference evidence="7" key="1">
    <citation type="submission" date="2021-01" db="EMBL/GenBank/DDBJ databases">
        <authorList>
            <person name="Corre E."/>
            <person name="Pelletier E."/>
            <person name="Niang G."/>
            <person name="Scheremetjew M."/>
            <person name="Finn R."/>
            <person name="Kale V."/>
            <person name="Holt S."/>
            <person name="Cochrane G."/>
            <person name="Meng A."/>
            <person name="Brown T."/>
            <person name="Cohen L."/>
        </authorList>
    </citation>
    <scope>NUCLEOTIDE SEQUENCE</scope>
    <source>
        <strain evidence="7">CCMP 2712</strain>
    </source>
</reference>
<dbReference type="GO" id="GO:0005248">
    <property type="term" value="F:voltage-gated sodium channel activity"/>
    <property type="evidence" value="ECO:0007669"/>
    <property type="project" value="TreeGrafter"/>
</dbReference>
<dbReference type="AlphaFoldDB" id="A0A7S4PR19"/>
<feature type="transmembrane region" description="Helical" evidence="5">
    <location>
        <begin position="435"/>
        <end position="458"/>
    </location>
</feature>
<feature type="domain" description="PH" evidence="6">
    <location>
        <begin position="46"/>
        <end position="189"/>
    </location>
</feature>
<evidence type="ECO:0000313" key="7">
    <source>
        <dbReference type="EMBL" id="CAE2342827.1"/>
    </source>
</evidence>
<feature type="transmembrane region" description="Helical" evidence="5">
    <location>
        <begin position="248"/>
        <end position="269"/>
    </location>
</feature>
<dbReference type="InterPro" id="IPR011992">
    <property type="entry name" value="EF-hand-dom_pair"/>
</dbReference>
<keyword evidence="2 5" id="KW-0812">Transmembrane</keyword>
<accession>A0A7S4PR19</accession>
<dbReference type="InterPro" id="IPR011993">
    <property type="entry name" value="PH-like_dom_sf"/>
</dbReference>
<feature type="transmembrane region" description="Helical" evidence="5">
    <location>
        <begin position="217"/>
        <end position="236"/>
    </location>
</feature>
<dbReference type="Gene3D" id="1.10.238.10">
    <property type="entry name" value="EF-hand"/>
    <property type="match status" value="1"/>
</dbReference>
<proteinExistence type="predicted"/>
<keyword evidence="3 5" id="KW-1133">Transmembrane helix</keyword>
<dbReference type="SUPFAM" id="SSF47473">
    <property type="entry name" value="EF-hand"/>
    <property type="match status" value="1"/>
</dbReference>
<keyword evidence="4 5" id="KW-0472">Membrane</keyword>
<dbReference type="PROSITE" id="PS50003">
    <property type="entry name" value="PH_DOMAIN"/>
    <property type="match status" value="1"/>
</dbReference>
<dbReference type="PRINTS" id="PR00169">
    <property type="entry name" value="KCHANNEL"/>
</dbReference>
<name>A0A7S4PR19_GUITH</name>
<dbReference type="Gene3D" id="2.30.29.30">
    <property type="entry name" value="Pleckstrin-homology domain (PH domain)/Phosphotyrosine-binding domain (PTB)"/>
    <property type="match status" value="1"/>
</dbReference>
<feature type="transmembrane region" description="Helical" evidence="5">
    <location>
        <begin position="331"/>
        <end position="360"/>
    </location>
</feature>
<dbReference type="SUPFAM" id="SSF81324">
    <property type="entry name" value="Voltage-gated potassium channels"/>
    <property type="match status" value="1"/>
</dbReference>
<evidence type="ECO:0000259" key="6">
    <source>
        <dbReference type="PROSITE" id="PS50003"/>
    </source>
</evidence>
<protein>
    <recommendedName>
        <fullName evidence="6">PH domain-containing protein</fullName>
    </recommendedName>
</protein>
<dbReference type="GO" id="GO:0001518">
    <property type="term" value="C:voltage-gated sodium channel complex"/>
    <property type="evidence" value="ECO:0007669"/>
    <property type="project" value="TreeGrafter"/>
</dbReference>